<sequence>MLSRVLCVFGWIIATLVISSTAVPAEVCESLAFANAPMIAMGRTPMSIKALTIGSYVCFQVTLTGTAKYVSIAISPTSKMVNQPANNVVIYDVSDPPAMLYTMYGYGKRDTKINTDQSPINVTQSSNVNGVIQFTFQRQLAAVVD</sequence>
<name>A0A1W0A0H4_9STRA</name>
<dbReference type="AlphaFoldDB" id="A0A1W0A0H4"/>
<dbReference type="OrthoDB" id="10449405at2759"/>
<feature type="non-terminal residue" evidence="2">
    <location>
        <position position="145"/>
    </location>
</feature>
<evidence type="ECO:0008006" key="4">
    <source>
        <dbReference type="Google" id="ProtNLM"/>
    </source>
</evidence>
<evidence type="ECO:0000313" key="3">
    <source>
        <dbReference type="Proteomes" id="UP000243217"/>
    </source>
</evidence>
<feature type="chain" id="PRO_5012799962" description="Secreted protein" evidence="1">
    <location>
        <begin position="23"/>
        <end position="145"/>
    </location>
</feature>
<dbReference type="Proteomes" id="UP000243217">
    <property type="component" value="Unassembled WGS sequence"/>
</dbReference>
<proteinExistence type="predicted"/>
<keyword evidence="1" id="KW-0732">Signal</keyword>
<evidence type="ECO:0000256" key="1">
    <source>
        <dbReference type="SAM" id="SignalP"/>
    </source>
</evidence>
<feature type="signal peptide" evidence="1">
    <location>
        <begin position="1"/>
        <end position="22"/>
    </location>
</feature>
<accession>A0A1W0A0H4</accession>
<organism evidence="2 3">
    <name type="scientific">Thraustotheca clavata</name>
    <dbReference type="NCBI Taxonomy" id="74557"/>
    <lineage>
        <taxon>Eukaryota</taxon>
        <taxon>Sar</taxon>
        <taxon>Stramenopiles</taxon>
        <taxon>Oomycota</taxon>
        <taxon>Saprolegniomycetes</taxon>
        <taxon>Saprolegniales</taxon>
        <taxon>Achlyaceae</taxon>
        <taxon>Thraustotheca</taxon>
    </lineage>
</organism>
<comment type="caution">
    <text evidence="2">The sequence shown here is derived from an EMBL/GenBank/DDBJ whole genome shotgun (WGS) entry which is preliminary data.</text>
</comment>
<reference evidence="2 3" key="1">
    <citation type="journal article" date="2014" name="Genome Biol. Evol.">
        <title>The secreted proteins of Achlya hypogyna and Thraustotheca clavata identify the ancestral oomycete secretome and reveal gene acquisitions by horizontal gene transfer.</title>
        <authorList>
            <person name="Misner I."/>
            <person name="Blouin N."/>
            <person name="Leonard G."/>
            <person name="Richards T.A."/>
            <person name="Lane C.E."/>
        </authorList>
    </citation>
    <scope>NUCLEOTIDE SEQUENCE [LARGE SCALE GENOMIC DNA]</scope>
    <source>
        <strain evidence="2 3">ATCC 34112</strain>
    </source>
</reference>
<keyword evidence="3" id="KW-1185">Reference proteome</keyword>
<evidence type="ECO:0000313" key="2">
    <source>
        <dbReference type="EMBL" id="OQS03783.1"/>
    </source>
</evidence>
<dbReference type="STRING" id="74557.A0A1W0A0H4"/>
<dbReference type="EMBL" id="JNBS01000769">
    <property type="protein sequence ID" value="OQS03783.1"/>
    <property type="molecule type" value="Genomic_DNA"/>
</dbReference>
<protein>
    <recommendedName>
        <fullName evidence="4">Secreted protein</fullName>
    </recommendedName>
</protein>
<gene>
    <name evidence="2" type="ORF">THRCLA_21066</name>
</gene>